<feature type="domain" description="Copper amine oxidase-like N-terminal" evidence="2">
    <location>
        <begin position="64"/>
        <end position="158"/>
    </location>
</feature>
<reference evidence="3" key="1">
    <citation type="submission" date="2022-04" db="EMBL/GenBank/DDBJ databases">
        <title>Complete genome sequences of Ezakiella coagulans and Fenollaria massiliensis.</title>
        <authorList>
            <person name="France M.T."/>
            <person name="Clifford J."/>
            <person name="Narina S."/>
            <person name="Rutt L."/>
            <person name="Ravel J."/>
        </authorList>
    </citation>
    <scope>NUCLEOTIDE SEQUENCE</scope>
    <source>
        <strain evidence="3">C0061C2</strain>
    </source>
</reference>
<dbReference type="EMBL" id="CP096649">
    <property type="protein sequence ID" value="UQK59274.1"/>
    <property type="molecule type" value="Genomic_DNA"/>
</dbReference>
<dbReference type="KEGG" id="fms:M1R53_00980"/>
<dbReference type="Gene3D" id="3.30.457.10">
    <property type="entry name" value="Copper amine oxidase-like, N-terminal domain"/>
    <property type="match status" value="1"/>
</dbReference>
<dbReference type="AlphaFoldDB" id="A0A9E7IVS5"/>
<dbReference type="InterPro" id="IPR036582">
    <property type="entry name" value="Mao_N_sf"/>
</dbReference>
<feature type="signal peptide" evidence="1">
    <location>
        <begin position="1"/>
        <end position="24"/>
    </location>
</feature>
<evidence type="ECO:0000313" key="3">
    <source>
        <dbReference type="EMBL" id="UQK59274.1"/>
    </source>
</evidence>
<keyword evidence="4" id="KW-1185">Reference proteome</keyword>
<evidence type="ECO:0000259" key="2">
    <source>
        <dbReference type="Pfam" id="PF07833"/>
    </source>
</evidence>
<dbReference type="SUPFAM" id="SSF55383">
    <property type="entry name" value="Copper amine oxidase, domain N"/>
    <property type="match status" value="1"/>
</dbReference>
<evidence type="ECO:0000256" key="1">
    <source>
        <dbReference type="SAM" id="SignalP"/>
    </source>
</evidence>
<dbReference type="RefSeq" id="WP_249242771.1">
    <property type="nucleotide sequence ID" value="NZ_CP096649.1"/>
</dbReference>
<gene>
    <name evidence="3" type="ORF">M1R53_00980</name>
</gene>
<dbReference type="InterPro" id="IPR012854">
    <property type="entry name" value="Cu_amine_oxidase-like_N"/>
</dbReference>
<protein>
    <submittedName>
        <fullName evidence="3">Copper amine oxidase N-terminal domain-containing protein</fullName>
    </submittedName>
</protein>
<sequence>MKKFLSFVLVFVLVLSMSMNISMAKFDETGAKEIEFPLDVEPKDYSVRIGKKEYPIKNATILFVNGELLPKVEILLEDDMPLIPIRALSEKLGYKIDWKANERKVILSKDNSNIELFIGKNTARVADKDYKMDKLVKVINNTTYIPLSFIDNAMGLEVVDTKEMEGLYPKYYETQMPLSPEKTIVTSMRNIFIDEKHEYLDKSTGEETMKLVQKKCTEGLKNFEKSMRERIEKSKEIQERFDGVFKDIKREIDRMIYLGEISKFYKYTIGVYDIYYDRTDGKIYFEIPSSGTIIKEMDVNDPDLYTAIFVAG</sequence>
<accession>A0A9E7IVS5</accession>
<feature type="chain" id="PRO_5038543501" evidence="1">
    <location>
        <begin position="25"/>
        <end position="312"/>
    </location>
</feature>
<dbReference type="Proteomes" id="UP000831151">
    <property type="component" value="Chromosome"/>
</dbReference>
<name>A0A9E7IVS5_9FIRM</name>
<keyword evidence="1" id="KW-0732">Signal</keyword>
<organism evidence="3 4">
    <name type="scientific">Fenollaria massiliensis</name>
    <dbReference type="NCBI Taxonomy" id="938288"/>
    <lineage>
        <taxon>Bacteria</taxon>
        <taxon>Bacillati</taxon>
        <taxon>Bacillota</taxon>
        <taxon>Clostridia</taxon>
        <taxon>Eubacteriales</taxon>
        <taxon>Fenollaria</taxon>
    </lineage>
</organism>
<evidence type="ECO:0000313" key="4">
    <source>
        <dbReference type="Proteomes" id="UP000831151"/>
    </source>
</evidence>
<proteinExistence type="predicted"/>
<dbReference type="Pfam" id="PF07833">
    <property type="entry name" value="Cu_amine_oxidN1"/>
    <property type="match status" value="1"/>
</dbReference>